<name>A0A426ZWA2_ENSVE</name>
<feature type="compositionally biased region" description="Basic and acidic residues" evidence="1">
    <location>
        <begin position="223"/>
        <end position="247"/>
    </location>
</feature>
<feature type="compositionally biased region" description="Low complexity" evidence="1">
    <location>
        <begin position="1"/>
        <end position="18"/>
    </location>
</feature>
<dbReference type="EMBL" id="AMZH03004758">
    <property type="protein sequence ID" value="RRT68233.1"/>
    <property type="molecule type" value="Genomic_DNA"/>
</dbReference>
<dbReference type="Proteomes" id="UP000287651">
    <property type="component" value="Unassembled WGS sequence"/>
</dbReference>
<evidence type="ECO:0000256" key="1">
    <source>
        <dbReference type="SAM" id="MobiDB-lite"/>
    </source>
</evidence>
<dbReference type="AlphaFoldDB" id="A0A426ZWA2"/>
<feature type="region of interest" description="Disordered" evidence="1">
    <location>
        <begin position="1"/>
        <end position="44"/>
    </location>
</feature>
<organism evidence="2 3">
    <name type="scientific">Ensete ventricosum</name>
    <name type="common">Abyssinian banana</name>
    <name type="synonym">Musa ensete</name>
    <dbReference type="NCBI Taxonomy" id="4639"/>
    <lineage>
        <taxon>Eukaryota</taxon>
        <taxon>Viridiplantae</taxon>
        <taxon>Streptophyta</taxon>
        <taxon>Embryophyta</taxon>
        <taxon>Tracheophyta</taxon>
        <taxon>Spermatophyta</taxon>
        <taxon>Magnoliopsida</taxon>
        <taxon>Liliopsida</taxon>
        <taxon>Zingiberales</taxon>
        <taxon>Musaceae</taxon>
        <taxon>Ensete</taxon>
    </lineage>
</organism>
<accession>A0A426ZWA2</accession>
<comment type="caution">
    <text evidence="2">The sequence shown here is derived from an EMBL/GenBank/DDBJ whole genome shotgun (WGS) entry which is preliminary data.</text>
</comment>
<reference evidence="2 3" key="1">
    <citation type="journal article" date="2014" name="Agronomy (Basel)">
        <title>A Draft Genome Sequence for Ensete ventricosum, the Drought-Tolerant Tree Against Hunger.</title>
        <authorList>
            <person name="Harrison J."/>
            <person name="Moore K.A."/>
            <person name="Paszkiewicz K."/>
            <person name="Jones T."/>
            <person name="Grant M."/>
            <person name="Ambacheew D."/>
            <person name="Muzemil S."/>
            <person name="Studholme D.J."/>
        </authorList>
    </citation>
    <scope>NUCLEOTIDE SEQUENCE [LARGE SCALE GENOMIC DNA]</scope>
</reference>
<evidence type="ECO:0000313" key="2">
    <source>
        <dbReference type="EMBL" id="RRT68233.1"/>
    </source>
</evidence>
<protein>
    <submittedName>
        <fullName evidence="2">Uncharacterized protein</fullName>
    </submittedName>
</protein>
<proteinExistence type="predicted"/>
<gene>
    <name evidence="2" type="ORF">B296_00001699</name>
</gene>
<feature type="region of interest" description="Disordered" evidence="1">
    <location>
        <begin position="165"/>
        <end position="265"/>
    </location>
</feature>
<feature type="compositionally biased region" description="Basic residues" evidence="1">
    <location>
        <begin position="208"/>
        <end position="222"/>
    </location>
</feature>
<sequence>MTSSDSSSSVRVVSSPGSRETSRCDPEVGSSGASSGPPSPVDARVPRDLEVMKSDHDLDTTVTEGSLVVIRERYSIPIEYGLHVPQPGQRPYNFDTPGMCISFGGLGSTGRHTRSQRLPVLIRGGNRPGRQTEGNSFLFTCDQGDARALVNRIDLRELRWMPKVTSDKVPPTHPTVREVGASPAREAPKASLKRLVVTPTEQAEDAARRHKKVKVLTRRHKSHLDEGESHSRSKSKEPATPSKEPRRPPSPRRGALHRPTSVRGR</sequence>
<evidence type="ECO:0000313" key="3">
    <source>
        <dbReference type="Proteomes" id="UP000287651"/>
    </source>
</evidence>